<evidence type="ECO:0008006" key="4">
    <source>
        <dbReference type="Google" id="ProtNLM"/>
    </source>
</evidence>
<name>A0A2W5TEI1_9BACT</name>
<dbReference type="EMBL" id="QFQP01000008">
    <property type="protein sequence ID" value="PZR13930.1"/>
    <property type="molecule type" value="Genomic_DNA"/>
</dbReference>
<feature type="compositionally biased region" description="Gly residues" evidence="1">
    <location>
        <begin position="420"/>
        <end position="442"/>
    </location>
</feature>
<organism evidence="2 3">
    <name type="scientific">Archangium gephyra</name>
    <dbReference type="NCBI Taxonomy" id="48"/>
    <lineage>
        <taxon>Bacteria</taxon>
        <taxon>Pseudomonadati</taxon>
        <taxon>Myxococcota</taxon>
        <taxon>Myxococcia</taxon>
        <taxon>Myxococcales</taxon>
        <taxon>Cystobacterineae</taxon>
        <taxon>Archangiaceae</taxon>
        <taxon>Archangium</taxon>
    </lineage>
</organism>
<dbReference type="Gene3D" id="2.160.20.10">
    <property type="entry name" value="Single-stranded right-handed beta-helix, Pectin lyase-like"/>
    <property type="match status" value="1"/>
</dbReference>
<accession>A0A2W5TEI1</accession>
<dbReference type="InterPro" id="IPR012334">
    <property type="entry name" value="Pectin_lyas_fold"/>
</dbReference>
<feature type="region of interest" description="Disordered" evidence="1">
    <location>
        <begin position="420"/>
        <end position="445"/>
    </location>
</feature>
<gene>
    <name evidence="2" type="ORF">DI536_11405</name>
</gene>
<reference evidence="2 3" key="1">
    <citation type="submission" date="2017-08" db="EMBL/GenBank/DDBJ databases">
        <title>Infants hospitalized years apart are colonized by the same room-sourced microbial strains.</title>
        <authorList>
            <person name="Brooks B."/>
            <person name="Olm M.R."/>
            <person name="Firek B.A."/>
            <person name="Baker R."/>
            <person name="Thomas B.C."/>
            <person name="Morowitz M.J."/>
            <person name="Banfield J.F."/>
        </authorList>
    </citation>
    <scope>NUCLEOTIDE SEQUENCE [LARGE SCALE GENOMIC DNA]</scope>
    <source>
        <strain evidence="2">S2_003_000_R2_14</strain>
    </source>
</reference>
<evidence type="ECO:0000256" key="1">
    <source>
        <dbReference type="SAM" id="MobiDB-lite"/>
    </source>
</evidence>
<proteinExistence type="predicted"/>
<evidence type="ECO:0000313" key="2">
    <source>
        <dbReference type="EMBL" id="PZR13930.1"/>
    </source>
</evidence>
<dbReference type="AlphaFoldDB" id="A0A2W5TEI1"/>
<protein>
    <recommendedName>
        <fullName evidence="4">Right handed beta helix domain-containing protein</fullName>
    </recommendedName>
</protein>
<evidence type="ECO:0000313" key="3">
    <source>
        <dbReference type="Proteomes" id="UP000249061"/>
    </source>
</evidence>
<comment type="caution">
    <text evidence="2">The sequence shown here is derived from an EMBL/GenBank/DDBJ whole genome shotgun (WGS) entry which is preliminary data.</text>
</comment>
<dbReference type="SUPFAM" id="SSF51126">
    <property type="entry name" value="Pectin lyase-like"/>
    <property type="match status" value="1"/>
</dbReference>
<dbReference type="Proteomes" id="UP000249061">
    <property type="component" value="Unassembled WGS sequence"/>
</dbReference>
<sequence>MASVFVTLCLAATIQVGPTRAITQLSAVNQASVNPGDVIEVDGDATYAAVNWTRSGTQAAPIRIVGLPVNGTRPRIMGGTNTLEVQGDDVIVDGFELTGGSFRCFFHHANRVTLRNSVVHDCPRHGVLGADQGSGSLLMEFVEVHHCGGGTQDHQIYMATDEVRHQGAVFRMQHCYVHDANGGNSVKTRAERNEVYFNWIEGGLYHELELIGPDPDGADDAWTEALQREDSDVVGNVLVKTNTFSVVRAGGDGTGQSQGRYRFVNNTIVVKPGASAVFRLFDGLESVEMHNNVFAVDGSGGVNMVREVEADWVGTRLVSGSNNWVTMGSTNVPPEWTGTIFGASPQVISLTTHPRPVAGSPLIDAAATVLMSPARAPFPSPLNAVGFEPPPRTSVSMAAVRTSVGAPDVGAFEFGVATGGGSETGGGSATGGSDGATGGGGEPAPAGCSCAAAPTFELFAFAVMLMRRRRGRERDS</sequence>
<dbReference type="InterPro" id="IPR011050">
    <property type="entry name" value="Pectin_lyase_fold/virulence"/>
</dbReference>